<evidence type="ECO:0000256" key="5">
    <source>
        <dbReference type="ARBA" id="ARBA00022777"/>
    </source>
</evidence>
<evidence type="ECO:0000256" key="3">
    <source>
        <dbReference type="ARBA" id="ARBA00022679"/>
    </source>
</evidence>
<evidence type="ECO:0000256" key="8">
    <source>
        <dbReference type="ARBA" id="ARBA00023264"/>
    </source>
</evidence>
<evidence type="ECO:0000313" key="11">
    <source>
        <dbReference type="Proteomes" id="UP000470875"/>
    </source>
</evidence>
<proteinExistence type="inferred from homology"/>
<keyword evidence="6" id="KW-0067">ATP-binding</keyword>
<comment type="cofactor">
    <cofactor evidence="1">
        <name>Mg(2+)</name>
        <dbReference type="ChEBI" id="CHEBI:18420"/>
    </cofactor>
</comment>
<name>A0A6N7VUA1_9ACTO</name>
<dbReference type="GO" id="GO:0008654">
    <property type="term" value="P:phospholipid biosynthetic process"/>
    <property type="evidence" value="ECO:0007669"/>
    <property type="project" value="UniProtKB-KW"/>
</dbReference>
<keyword evidence="7" id="KW-0444">Lipid biosynthesis</keyword>
<dbReference type="Pfam" id="PF00781">
    <property type="entry name" value="DAGK_cat"/>
    <property type="match status" value="1"/>
</dbReference>
<evidence type="ECO:0000256" key="4">
    <source>
        <dbReference type="ARBA" id="ARBA00022741"/>
    </source>
</evidence>
<dbReference type="InterPro" id="IPR016064">
    <property type="entry name" value="NAD/diacylglycerol_kinase_sf"/>
</dbReference>
<keyword evidence="5 10" id="KW-0418">Kinase</keyword>
<keyword evidence="11" id="KW-1185">Reference proteome</keyword>
<dbReference type="SUPFAM" id="SSF111331">
    <property type="entry name" value="NAD kinase/diacylglycerol kinase-like"/>
    <property type="match status" value="1"/>
</dbReference>
<dbReference type="InterPro" id="IPR001206">
    <property type="entry name" value="Diacylglycerol_kinase_cat_dom"/>
</dbReference>
<dbReference type="AlphaFoldDB" id="A0A6N7VUA1"/>
<comment type="similarity">
    <text evidence="2">Belongs to the diacylglycerol/lipid kinase family.</text>
</comment>
<dbReference type="Pfam" id="PF19279">
    <property type="entry name" value="YegS_C"/>
    <property type="match status" value="1"/>
</dbReference>
<evidence type="ECO:0000256" key="6">
    <source>
        <dbReference type="ARBA" id="ARBA00022840"/>
    </source>
</evidence>
<comment type="caution">
    <text evidence="10">The sequence shown here is derived from an EMBL/GenBank/DDBJ whole genome shotgun (WGS) entry which is preliminary data.</text>
</comment>
<sequence length="294" mass="30959">MHNHLHLLVSSMSARGKALEVGKEVVRILRGAGWDVTVQVTRSSDSIPAAAQNADTRLVGAVGGDGYIAAVAQGLAEDPDRVMVPFPGGRGNDLCRSLGIGTDSLTHAKTLTQPDLENRIRAIDGMWIGSKRQLALGVVSLGIDATANRFANQSRFRSGPLAYSWGAIAAFTQSHPNEFVVDVDGVVCDLPGWVCSISNSGWIGGGINILPTSDPYDGVLEVLQVAPTSKARALPLLAKVLGGRNLDSPLVQVISAREVHFMAPTGIVAMADGDMVAKVPFTVRVAPQVVRVVI</sequence>
<dbReference type="GO" id="GO:0016301">
    <property type="term" value="F:kinase activity"/>
    <property type="evidence" value="ECO:0007669"/>
    <property type="project" value="UniProtKB-KW"/>
</dbReference>
<evidence type="ECO:0000259" key="9">
    <source>
        <dbReference type="PROSITE" id="PS50146"/>
    </source>
</evidence>
<evidence type="ECO:0000256" key="7">
    <source>
        <dbReference type="ARBA" id="ARBA00023209"/>
    </source>
</evidence>
<reference evidence="10 11" key="1">
    <citation type="submission" date="2019-08" db="EMBL/GenBank/DDBJ databases">
        <title>In-depth cultivation of the pig gut microbiome towards novel bacterial diversity and tailored functional studies.</title>
        <authorList>
            <person name="Wylensek D."/>
            <person name="Hitch T.C.A."/>
            <person name="Clavel T."/>
        </authorList>
    </citation>
    <scope>NUCLEOTIDE SEQUENCE [LARGE SCALE GENOMIC DNA]</scope>
    <source>
        <strain evidence="10 11">WB03_NA08</strain>
    </source>
</reference>
<keyword evidence="4" id="KW-0547">Nucleotide-binding</keyword>
<evidence type="ECO:0000256" key="2">
    <source>
        <dbReference type="ARBA" id="ARBA00005983"/>
    </source>
</evidence>
<dbReference type="Gene3D" id="2.60.200.40">
    <property type="match status" value="1"/>
</dbReference>
<dbReference type="InterPro" id="IPR017438">
    <property type="entry name" value="ATP-NAD_kinase_N"/>
</dbReference>
<dbReference type="Gene3D" id="3.40.50.10330">
    <property type="entry name" value="Probable inorganic polyphosphate/atp-NAD kinase, domain 1"/>
    <property type="match status" value="1"/>
</dbReference>
<dbReference type="InterPro" id="IPR050187">
    <property type="entry name" value="Lipid_Phosphate_FormReg"/>
</dbReference>
<dbReference type="PANTHER" id="PTHR12358">
    <property type="entry name" value="SPHINGOSINE KINASE"/>
    <property type="match status" value="1"/>
</dbReference>
<dbReference type="SMART" id="SM00046">
    <property type="entry name" value="DAGKc"/>
    <property type="match status" value="1"/>
</dbReference>
<organism evidence="10 11">
    <name type="scientific">Scrofimicrobium canadense</name>
    <dbReference type="NCBI Taxonomy" id="2652290"/>
    <lineage>
        <taxon>Bacteria</taxon>
        <taxon>Bacillati</taxon>
        <taxon>Actinomycetota</taxon>
        <taxon>Actinomycetes</taxon>
        <taxon>Actinomycetales</taxon>
        <taxon>Actinomycetaceae</taxon>
        <taxon>Scrofimicrobium</taxon>
    </lineage>
</organism>
<keyword evidence="7" id="KW-0594">Phospholipid biosynthesis</keyword>
<keyword evidence="3" id="KW-0808">Transferase</keyword>
<dbReference type="PROSITE" id="PS50146">
    <property type="entry name" value="DAGK"/>
    <property type="match status" value="1"/>
</dbReference>
<evidence type="ECO:0000256" key="1">
    <source>
        <dbReference type="ARBA" id="ARBA00001946"/>
    </source>
</evidence>
<feature type="domain" description="DAGKc" evidence="9">
    <location>
        <begin position="1"/>
        <end position="132"/>
    </location>
</feature>
<accession>A0A6N7VUA1</accession>
<dbReference type="EMBL" id="VULO01000016">
    <property type="protein sequence ID" value="MSS85357.1"/>
    <property type="molecule type" value="Genomic_DNA"/>
</dbReference>
<protein>
    <submittedName>
        <fullName evidence="10">Diacylglycerol kinase</fullName>
    </submittedName>
</protein>
<dbReference type="InterPro" id="IPR045540">
    <property type="entry name" value="YegS/DAGK_C"/>
</dbReference>
<dbReference type="GO" id="GO:0005524">
    <property type="term" value="F:ATP binding"/>
    <property type="evidence" value="ECO:0007669"/>
    <property type="project" value="UniProtKB-KW"/>
</dbReference>
<dbReference type="RefSeq" id="WP_154546542.1">
    <property type="nucleotide sequence ID" value="NZ_VULO01000016.1"/>
</dbReference>
<evidence type="ECO:0000313" key="10">
    <source>
        <dbReference type="EMBL" id="MSS85357.1"/>
    </source>
</evidence>
<dbReference type="PANTHER" id="PTHR12358:SF54">
    <property type="entry name" value="SPHINGOSINE KINASE RELATED PROTEIN"/>
    <property type="match status" value="1"/>
</dbReference>
<keyword evidence="8" id="KW-1208">Phospholipid metabolism</keyword>
<keyword evidence="7" id="KW-0443">Lipid metabolism</keyword>
<gene>
    <name evidence="10" type="ORF">FYJ24_11470</name>
</gene>
<dbReference type="Proteomes" id="UP000470875">
    <property type="component" value="Unassembled WGS sequence"/>
</dbReference>